<gene>
    <name evidence="2" type="ORF">KHLLAP_LOCUS5565</name>
</gene>
<reference evidence="2" key="1">
    <citation type="submission" date="2023-10" db="EMBL/GenBank/DDBJ databases">
        <authorList>
            <person name="Hackl T."/>
        </authorList>
    </citation>
    <scope>NUCLEOTIDE SEQUENCE</scope>
</reference>
<accession>A0AAI8VHP6</accession>
<feature type="region of interest" description="Disordered" evidence="1">
    <location>
        <begin position="757"/>
        <end position="1117"/>
    </location>
</feature>
<feature type="compositionally biased region" description="Acidic residues" evidence="1">
    <location>
        <begin position="859"/>
        <end position="868"/>
    </location>
</feature>
<feature type="compositionally biased region" description="Low complexity" evidence="1">
    <location>
        <begin position="1021"/>
        <end position="1037"/>
    </location>
</feature>
<feature type="compositionally biased region" description="Acidic residues" evidence="1">
    <location>
        <begin position="154"/>
        <end position="165"/>
    </location>
</feature>
<feature type="compositionally biased region" description="Gly residues" evidence="1">
    <location>
        <begin position="106"/>
        <end position="122"/>
    </location>
</feature>
<evidence type="ECO:0000256" key="1">
    <source>
        <dbReference type="SAM" id="MobiDB-lite"/>
    </source>
</evidence>
<sequence length="1117" mass="121656">MSSPPSNHSGEDDHDDHATQGNDREDPNNAPKGAPEDAGPNNLGGVSQGAPEAAVPNNPGGAGQGKPDHNANGGPDAHDDVAPGNLGNDGPNNPNNNADGGRDGQNHGGQGAQGNGGPGNHGNGNQDINNGEGDSDDESDEHWSDNGDDKRTDEEDDFSEGDNDSSSDVGHSVLDDADDDDDTEILSVHSVHNQAGDDDDTDSLSIDLGHFDDDQHGNGQNGNPNGGNNGGNVNKNGFIVVNVADLNQTSRDRDVAMAERDLARSEVTIKEEEVTRQRAIISGHEATIEDLEHQIDWLKNGKPAPEIWPRLLRKFLDGRSNQSYERINRECCQQSNMSMRITTTHPDLTIEVKEVDPRYMRWSCSPAKYRYAYPWSGQHPHRSRNLQSLITQSLDTPFTCTRLRPLHKSLLEAAPFPFEKLPNDIQIRIFKLLLVTPKLIHCITRLDPVNPPVDFPAAGQLGNLYLHRFHFGAKPCFIPRAPQPNHVLSPLLVCKRWLFIGSHAFYGANTFAFSSLGELRKFFTGIGKARAERIVNVELMWHGSILPRASRLHEQCPLPNETQKISQRTAPLVWFTKTRRLRTLLVHIEESAEKRVRRRYELHAKEDWYKDYVDEEEYPGDQLDQRALDTFGRMCRNTDIQPNYRKLRSMRTVHGLDYVNQLRGMKWLRYQNTHSDEHRQSIRDWSFLKDVNSVVTQPKEPREFLLSQLENLLPLTGLELFDPSDDDLAMAFSFYEEQPANYDVDADTDSEISETEYSGRVTAAGSDDGLSSDEDEPAGDGDDGGNDGEDDGGDDDSDDDDDSENSDSPRRGSGQPNNGAGGGAMDLDNQSEHGSSANSDVDMPDVDFGIYPDAGSDVSDSDTDDENEDSSKSSSSDAKSQVSISGVHSDSGDSSVSGSDSESDDDDDPDDTGLNTTISPAPVQVIIDLTADDDDENRSNMFDNGSSSESLFVRKGSCSARTLTISGRSSDEMPRAQSELIDLTKDEDDDDDKKPEPIKLEQLLRAASKHLRDDGLDGDSEGPPSKRSRSSSGPVSSNGTTQGRISKTPGETSSIAEASNSISGDSGEPDSNAGNEHTSSDQGSIAEASNSDSGDSGELDANAGEEYASSDEGSVVN</sequence>
<feature type="compositionally biased region" description="Acidic residues" evidence="1">
    <location>
        <begin position="901"/>
        <end position="911"/>
    </location>
</feature>
<feature type="compositionally biased region" description="Polar residues" evidence="1">
    <location>
        <begin position="959"/>
        <end position="968"/>
    </location>
</feature>
<feature type="compositionally biased region" description="Low complexity" evidence="1">
    <location>
        <begin position="872"/>
        <end position="900"/>
    </location>
</feature>
<feature type="compositionally biased region" description="Polar residues" evidence="1">
    <location>
        <begin position="939"/>
        <end position="950"/>
    </location>
</feature>
<feature type="compositionally biased region" description="Acidic residues" evidence="1">
    <location>
        <begin position="175"/>
        <end position="184"/>
    </location>
</feature>
<keyword evidence="3" id="KW-1185">Reference proteome</keyword>
<feature type="compositionally biased region" description="Basic and acidic residues" evidence="1">
    <location>
        <begin position="9"/>
        <end position="27"/>
    </location>
</feature>
<proteinExistence type="predicted"/>
<feature type="compositionally biased region" description="Low complexity" evidence="1">
    <location>
        <begin position="123"/>
        <end position="132"/>
    </location>
</feature>
<dbReference type="EMBL" id="CAUWAG010000007">
    <property type="protein sequence ID" value="CAJ2505097.1"/>
    <property type="molecule type" value="Genomic_DNA"/>
</dbReference>
<feature type="compositionally biased region" description="Low complexity" evidence="1">
    <location>
        <begin position="83"/>
        <end position="99"/>
    </location>
</feature>
<protein>
    <submittedName>
        <fullName evidence="2">Uu.00g124910.m01.CDS01</fullName>
    </submittedName>
</protein>
<dbReference type="Proteomes" id="UP001295740">
    <property type="component" value="Unassembled WGS sequence"/>
</dbReference>
<feature type="region of interest" description="Disordered" evidence="1">
    <location>
        <begin position="1"/>
        <end position="234"/>
    </location>
</feature>
<feature type="compositionally biased region" description="Polar residues" evidence="1">
    <location>
        <begin position="1072"/>
        <end position="1094"/>
    </location>
</feature>
<feature type="compositionally biased region" description="Basic and acidic residues" evidence="1">
    <location>
        <begin position="141"/>
        <end position="153"/>
    </location>
</feature>
<organism evidence="2 3">
    <name type="scientific">Anthostomella pinea</name>
    <dbReference type="NCBI Taxonomy" id="933095"/>
    <lineage>
        <taxon>Eukaryota</taxon>
        <taxon>Fungi</taxon>
        <taxon>Dikarya</taxon>
        <taxon>Ascomycota</taxon>
        <taxon>Pezizomycotina</taxon>
        <taxon>Sordariomycetes</taxon>
        <taxon>Xylariomycetidae</taxon>
        <taxon>Xylariales</taxon>
        <taxon>Xylariaceae</taxon>
        <taxon>Anthostomella</taxon>
    </lineage>
</organism>
<name>A0AAI8VHP6_9PEZI</name>
<evidence type="ECO:0000313" key="2">
    <source>
        <dbReference type="EMBL" id="CAJ2505097.1"/>
    </source>
</evidence>
<comment type="caution">
    <text evidence="2">The sequence shown here is derived from an EMBL/GenBank/DDBJ whole genome shotgun (WGS) entry which is preliminary data.</text>
</comment>
<feature type="compositionally biased region" description="Polar residues" evidence="1">
    <location>
        <begin position="1038"/>
        <end position="1064"/>
    </location>
</feature>
<feature type="compositionally biased region" description="Acidic residues" evidence="1">
    <location>
        <begin position="770"/>
        <end position="805"/>
    </location>
</feature>
<evidence type="ECO:0000313" key="3">
    <source>
        <dbReference type="Proteomes" id="UP001295740"/>
    </source>
</evidence>
<dbReference type="AlphaFoldDB" id="A0AAI8VHP6"/>